<dbReference type="HOGENOM" id="CLU_046586_1_0_7"/>
<dbReference type="AlphaFoldDB" id="V8C8Y3"/>
<keyword evidence="1" id="KW-0489">Methyltransferase</keyword>
<keyword evidence="3" id="KW-0949">S-adenosyl-L-methionine</keyword>
<evidence type="ECO:0000256" key="4">
    <source>
        <dbReference type="ARBA" id="ARBA00022756"/>
    </source>
</evidence>
<keyword evidence="6" id="KW-1185">Reference proteome</keyword>
<reference evidence="5 6" key="1">
    <citation type="journal article" date="2014" name="Genome Announc.">
        <title>Draft genome sequences of six enterohepatic helicobacter species isolated from humans and one from rhesus macaques.</title>
        <authorList>
            <person name="Shen Z."/>
            <person name="Sheh A."/>
            <person name="Young S.K."/>
            <person name="Abouelliel A."/>
            <person name="Ward D.V."/>
            <person name="Earl A.M."/>
            <person name="Fox J.G."/>
        </authorList>
    </citation>
    <scope>NUCLEOTIDE SEQUENCE [LARGE SCALE GENOMIC DNA]</scope>
    <source>
        <strain evidence="5 6">MIT 99-5501</strain>
    </source>
</reference>
<dbReference type="EMBL" id="AZJI01000005">
    <property type="protein sequence ID" value="ETD23445.1"/>
    <property type="molecule type" value="Genomic_DNA"/>
</dbReference>
<dbReference type="PATRIC" id="fig|1357400.3.peg.1674"/>
<dbReference type="Pfam" id="PF13489">
    <property type="entry name" value="Methyltransf_23"/>
    <property type="match status" value="1"/>
</dbReference>
<dbReference type="SUPFAM" id="SSF53335">
    <property type="entry name" value="S-adenosyl-L-methionine-dependent methyltransferases"/>
    <property type="match status" value="1"/>
</dbReference>
<dbReference type="InterPro" id="IPR011814">
    <property type="entry name" value="BioC"/>
</dbReference>
<protein>
    <submittedName>
        <fullName evidence="5">Biotin biosynthesis protein BioC</fullName>
    </submittedName>
</protein>
<keyword evidence="4" id="KW-0093">Biotin biosynthesis</keyword>
<dbReference type="InterPro" id="IPR029063">
    <property type="entry name" value="SAM-dependent_MTases_sf"/>
</dbReference>
<dbReference type="GO" id="GO:0032259">
    <property type="term" value="P:methylation"/>
    <property type="evidence" value="ECO:0007669"/>
    <property type="project" value="UniProtKB-KW"/>
</dbReference>
<dbReference type="STRING" id="1357400.HMPREF2086_01250"/>
<dbReference type="RefSeq" id="WP_023927992.1">
    <property type="nucleotide sequence ID" value="NZ_KI669454.1"/>
</dbReference>
<dbReference type="GO" id="GO:0010340">
    <property type="term" value="F:carboxyl-O-methyltransferase activity"/>
    <property type="evidence" value="ECO:0007669"/>
    <property type="project" value="InterPro"/>
</dbReference>
<dbReference type="Proteomes" id="UP000018731">
    <property type="component" value="Unassembled WGS sequence"/>
</dbReference>
<dbReference type="eggNOG" id="COG0500">
    <property type="taxonomic scope" value="Bacteria"/>
</dbReference>
<evidence type="ECO:0000256" key="2">
    <source>
        <dbReference type="ARBA" id="ARBA00022679"/>
    </source>
</evidence>
<evidence type="ECO:0000256" key="3">
    <source>
        <dbReference type="ARBA" id="ARBA00022691"/>
    </source>
</evidence>
<accession>V8C8Y3</accession>
<evidence type="ECO:0000256" key="1">
    <source>
        <dbReference type="ARBA" id="ARBA00022603"/>
    </source>
</evidence>
<keyword evidence="2" id="KW-0808">Transferase</keyword>
<organism evidence="5 6">
    <name type="scientific">Helicobacter macacae MIT 99-5501</name>
    <dbReference type="NCBI Taxonomy" id="1357400"/>
    <lineage>
        <taxon>Bacteria</taxon>
        <taxon>Pseudomonadati</taxon>
        <taxon>Campylobacterota</taxon>
        <taxon>Epsilonproteobacteria</taxon>
        <taxon>Campylobacterales</taxon>
        <taxon>Helicobacteraceae</taxon>
        <taxon>Helicobacter</taxon>
    </lineage>
</organism>
<evidence type="ECO:0000313" key="6">
    <source>
        <dbReference type="Proteomes" id="UP000018731"/>
    </source>
</evidence>
<evidence type="ECO:0000313" key="5">
    <source>
        <dbReference type="EMBL" id="ETD23445.1"/>
    </source>
</evidence>
<dbReference type="OrthoDB" id="9802097at2"/>
<sequence>MQNSLDSTQVANSFAKAKNTYKQNAIIQEKMRFALIEMLKKYGQKHFSEVFEFGVGNGEFSEILQANISYKTYIANDINPPQCLPNPKKSTPFKQARNFTKLAKFDSVEIFDMNDLQKQKIFKKRFDLISSNACLQWLDTPQILSQLSQMLKPNALLCLSTFGKQNLRELAQLASISLEYLTLKDIKKNLIESLDILELKENIETLDFGSSLNVFRHIKKSGANGLKSHQSKLNKKLLSEYQARFGGRISYHPIYILARKRG</sequence>
<comment type="caution">
    <text evidence="5">The sequence shown here is derived from an EMBL/GenBank/DDBJ whole genome shotgun (WGS) entry which is preliminary data.</text>
</comment>
<name>V8C8Y3_9HELI</name>
<proteinExistence type="predicted"/>
<dbReference type="Gene3D" id="3.40.50.150">
    <property type="entry name" value="Vaccinia Virus protein VP39"/>
    <property type="match status" value="1"/>
</dbReference>
<dbReference type="GO" id="GO:0009102">
    <property type="term" value="P:biotin biosynthetic process"/>
    <property type="evidence" value="ECO:0007669"/>
    <property type="project" value="UniProtKB-KW"/>
</dbReference>
<gene>
    <name evidence="5" type="ORF">HMPREF2086_01250</name>
</gene>
<dbReference type="NCBIfam" id="TIGR02072">
    <property type="entry name" value="BioC"/>
    <property type="match status" value="1"/>
</dbReference>